<reference evidence="1" key="2">
    <citation type="journal article" date="2015" name="Fish Shellfish Immunol.">
        <title>Early steps in the European eel (Anguilla anguilla)-Vibrio vulnificus interaction in the gills: Role of the RtxA13 toxin.</title>
        <authorList>
            <person name="Callol A."/>
            <person name="Pajuelo D."/>
            <person name="Ebbesson L."/>
            <person name="Teles M."/>
            <person name="MacKenzie S."/>
            <person name="Amaro C."/>
        </authorList>
    </citation>
    <scope>NUCLEOTIDE SEQUENCE</scope>
</reference>
<evidence type="ECO:0000313" key="1">
    <source>
        <dbReference type="EMBL" id="JAH84416.1"/>
    </source>
</evidence>
<accession>A0A0E9W281</accession>
<proteinExistence type="predicted"/>
<sequence length="19" mass="2081">MCTQAICKEHAGYVHAGYV</sequence>
<dbReference type="AlphaFoldDB" id="A0A0E9W281"/>
<name>A0A0E9W281_ANGAN</name>
<dbReference type="EMBL" id="GBXM01024161">
    <property type="protein sequence ID" value="JAH84416.1"/>
    <property type="molecule type" value="Transcribed_RNA"/>
</dbReference>
<protein>
    <submittedName>
        <fullName evidence="1">Uncharacterized protein</fullName>
    </submittedName>
</protein>
<reference evidence="1" key="1">
    <citation type="submission" date="2014-11" db="EMBL/GenBank/DDBJ databases">
        <authorList>
            <person name="Amaro Gonzalez C."/>
        </authorList>
    </citation>
    <scope>NUCLEOTIDE SEQUENCE</scope>
</reference>
<organism evidence="1">
    <name type="scientific">Anguilla anguilla</name>
    <name type="common">European freshwater eel</name>
    <name type="synonym">Muraena anguilla</name>
    <dbReference type="NCBI Taxonomy" id="7936"/>
    <lineage>
        <taxon>Eukaryota</taxon>
        <taxon>Metazoa</taxon>
        <taxon>Chordata</taxon>
        <taxon>Craniata</taxon>
        <taxon>Vertebrata</taxon>
        <taxon>Euteleostomi</taxon>
        <taxon>Actinopterygii</taxon>
        <taxon>Neopterygii</taxon>
        <taxon>Teleostei</taxon>
        <taxon>Anguilliformes</taxon>
        <taxon>Anguillidae</taxon>
        <taxon>Anguilla</taxon>
    </lineage>
</organism>